<dbReference type="InterPro" id="IPR051790">
    <property type="entry name" value="Cytochrome_c-biogenesis_DsbD"/>
</dbReference>
<name>A0A0G0L8I9_9BACT</name>
<dbReference type="InterPro" id="IPR036249">
    <property type="entry name" value="Thioredoxin-like_sf"/>
</dbReference>
<feature type="transmembrane region" description="Helical" evidence="1">
    <location>
        <begin position="151"/>
        <end position="177"/>
    </location>
</feature>
<evidence type="ECO:0000313" key="3">
    <source>
        <dbReference type="Proteomes" id="UP000033944"/>
    </source>
</evidence>
<organism evidence="2 3">
    <name type="scientific">Candidatus Woesebacteria bacterium GW2011_GWB1_38_8b</name>
    <dbReference type="NCBI Taxonomy" id="1618571"/>
    <lineage>
        <taxon>Bacteria</taxon>
        <taxon>Candidatus Woeseibacteriota</taxon>
    </lineage>
</organism>
<keyword evidence="1" id="KW-0472">Membrane</keyword>
<dbReference type="PROSITE" id="PS51354">
    <property type="entry name" value="GLUTAREDOXIN_2"/>
    <property type="match status" value="1"/>
</dbReference>
<dbReference type="EMBL" id="LBVN01000008">
    <property type="protein sequence ID" value="KKQ87312.1"/>
    <property type="molecule type" value="Genomic_DNA"/>
</dbReference>
<feature type="transmembrane region" description="Helical" evidence="1">
    <location>
        <begin position="265"/>
        <end position="287"/>
    </location>
</feature>
<comment type="caution">
    <text evidence="2">The sequence shown here is derived from an EMBL/GenBank/DDBJ whole genome shotgun (WGS) entry which is preliminary data.</text>
</comment>
<dbReference type="Proteomes" id="UP000033944">
    <property type="component" value="Unassembled WGS sequence"/>
</dbReference>
<evidence type="ECO:0000256" key="1">
    <source>
        <dbReference type="SAM" id="Phobius"/>
    </source>
</evidence>
<feature type="transmembrane region" description="Helical" evidence="1">
    <location>
        <begin position="223"/>
        <end position="244"/>
    </location>
</feature>
<dbReference type="PANTHER" id="PTHR31272">
    <property type="entry name" value="CYTOCHROME C-TYPE BIOGENESIS PROTEIN HI_1454-RELATED"/>
    <property type="match status" value="1"/>
</dbReference>
<reference evidence="2 3" key="1">
    <citation type="journal article" date="2015" name="Nature">
        <title>rRNA introns, odd ribosomes, and small enigmatic genomes across a large radiation of phyla.</title>
        <authorList>
            <person name="Brown C.T."/>
            <person name="Hug L.A."/>
            <person name="Thomas B.C."/>
            <person name="Sharon I."/>
            <person name="Castelle C.J."/>
            <person name="Singh A."/>
            <person name="Wilkins M.J."/>
            <person name="Williams K.H."/>
            <person name="Banfield J.F."/>
        </authorList>
    </citation>
    <scope>NUCLEOTIDE SEQUENCE [LARGE SCALE GENOMIC DNA]</scope>
</reference>
<evidence type="ECO:0000313" key="2">
    <source>
        <dbReference type="EMBL" id="KKQ87312.1"/>
    </source>
</evidence>
<dbReference type="Gene3D" id="3.40.30.10">
    <property type="entry name" value="Glutaredoxin"/>
    <property type="match status" value="1"/>
</dbReference>
<dbReference type="AlphaFoldDB" id="A0A0G0L8I9"/>
<keyword evidence="1" id="KW-0812">Transmembrane</keyword>
<dbReference type="SUPFAM" id="SSF52833">
    <property type="entry name" value="Thioredoxin-like"/>
    <property type="match status" value="1"/>
</dbReference>
<keyword evidence="1" id="KW-1133">Transmembrane helix</keyword>
<proteinExistence type="predicted"/>
<protein>
    <submittedName>
        <fullName evidence="2">Cytochrome c biogenesis protein</fullName>
    </submittedName>
</protein>
<sequence length="372" mass="41145">MKSAIKTSCMLIKKLLTVIFVAFVVLGLSTSVNAQNSAKIYLFYGTGCPHCAEVLDFFEKENLFARYPVEKKEIYFDRDNAVLFNRVLDNLGIPENERGVPTVVIGNKVIVGDKPIIANFVSEADNFLGESADTTSSQKLDNAKEKQNLDLTLPAVIAGALVDAINPCEFAVLIILMTTILASGNSRKALYSGLFFAASVFISYFLMGLGLYRALSLGSVSNWFFKIIGWVAIVLGLANLKDYFWYGKGFLMEVPISWRPRLKGLIHSITGPLGAFFIGFLVSLFLLPCTSGPYIVILGMLAKKTFDTQAVSYLILYNLIFVSPMIVISWLVYKGFDPSKAEEIRQKRLRVLHLITGIVMLAMGVVILVGWI</sequence>
<feature type="transmembrane region" description="Helical" evidence="1">
    <location>
        <begin position="351"/>
        <end position="371"/>
    </location>
</feature>
<feature type="transmembrane region" description="Helical" evidence="1">
    <location>
        <begin position="310"/>
        <end position="331"/>
    </location>
</feature>
<gene>
    <name evidence="2" type="ORF">UT10_C0008G0073</name>
</gene>
<dbReference type="PANTHER" id="PTHR31272:SF9">
    <property type="entry name" value="BLL1027 PROTEIN"/>
    <property type="match status" value="1"/>
</dbReference>
<feature type="transmembrane region" description="Helical" evidence="1">
    <location>
        <begin position="189"/>
        <end position="211"/>
    </location>
</feature>
<accession>A0A0G0L8I9</accession>